<proteinExistence type="predicted"/>
<evidence type="ECO:0000256" key="2">
    <source>
        <dbReference type="ARBA" id="ARBA00022679"/>
    </source>
</evidence>
<dbReference type="AlphaFoldDB" id="S8BS75"/>
<evidence type="ECO:0000256" key="5">
    <source>
        <dbReference type="ARBA" id="ARBA00022771"/>
    </source>
</evidence>
<dbReference type="Pfam" id="PF24641">
    <property type="entry name" value="KH_DEAH11_2nd"/>
    <property type="match status" value="1"/>
</dbReference>
<dbReference type="InterPro" id="IPR051628">
    <property type="entry name" value="LUBAC_E3_Ligases"/>
</dbReference>
<evidence type="ECO:0000259" key="8">
    <source>
        <dbReference type="PROSITE" id="PS51873"/>
    </source>
</evidence>
<comment type="pathway">
    <text evidence="1">Protein modification; protein ubiquitination.</text>
</comment>
<evidence type="ECO:0000256" key="6">
    <source>
        <dbReference type="ARBA" id="ARBA00022786"/>
    </source>
</evidence>
<sequence length="404" mass="45574">KCNLVENRNGSMRVDISARGTRTVAEVRRPLEQLMRGKNLQHSDITPSVIQSLFTRDGAAVLKSTQRETGTYIIFERDKMVVRIFGSPDRIERAHRILVASLLTLHDSKQREVQLRNSLYPPDMMKRVVEHFGPDLRGLKERFHGAEFSLNAKRHTISISGSKEWKQKVERAILELAETCGREEQRRNGGDSAACGICLCDLEDPYKLESCCHRFCRSCLIEQMESAIQNHGVFPLRCAVEGCGIPILLVDLRILLPDDKLDELFRASLSSFVASSRGAYRFCPSPDCPSVYRVAAGDSAPPPSSSFLCEACLVETCTRCHLESHPYFVSCDQYLEFKNDPDSSLKEWCLGKEHVKRSPCCGLTIEKVDGCNHISCKCGKHICWVCLRLFDSGEDCYSHLRSVH</sequence>
<name>S8BS75_9LAMI</name>
<dbReference type="CDD" id="cd20335">
    <property type="entry name" value="BRcat_RBR"/>
    <property type="match status" value="1"/>
</dbReference>
<dbReference type="Pfam" id="PF26200">
    <property type="entry name" value="Rcat_RNF216"/>
    <property type="match status" value="1"/>
</dbReference>
<dbReference type="InterPro" id="IPR056245">
    <property type="entry name" value="KH_DEAH11/12"/>
</dbReference>
<dbReference type="PANTHER" id="PTHR22770">
    <property type="entry name" value="UBIQUITIN CONJUGATING ENZYME 7 INTERACTING PROTEIN-RELATED"/>
    <property type="match status" value="1"/>
</dbReference>
<accession>S8BS75</accession>
<dbReference type="GO" id="GO:0004842">
    <property type="term" value="F:ubiquitin-protein transferase activity"/>
    <property type="evidence" value="ECO:0007669"/>
    <property type="project" value="TreeGrafter"/>
</dbReference>
<dbReference type="InterPro" id="IPR056246">
    <property type="entry name" value="KH_DEAH11/12_1st"/>
</dbReference>
<dbReference type="Proteomes" id="UP000015453">
    <property type="component" value="Unassembled WGS sequence"/>
</dbReference>
<dbReference type="PANTHER" id="PTHR22770:SF13">
    <property type="entry name" value="RING-TYPE DOMAIN-CONTAINING PROTEIN"/>
    <property type="match status" value="1"/>
</dbReference>
<dbReference type="InterPro" id="IPR002867">
    <property type="entry name" value="IBR_dom"/>
</dbReference>
<reference evidence="9 10" key="1">
    <citation type="journal article" date="2013" name="BMC Genomics">
        <title>The miniature genome of a carnivorous plant Genlisea aurea contains a low number of genes and short non-coding sequences.</title>
        <authorList>
            <person name="Leushkin E.V."/>
            <person name="Sutormin R.A."/>
            <person name="Nabieva E.R."/>
            <person name="Penin A.A."/>
            <person name="Kondrashov A.S."/>
            <person name="Logacheva M.D."/>
        </authorList>
    </citation>
    <scope>NUCLEOTIDE SEQUENCE [LARGE SCALE GENOMIC DNA]</scope>
</reference>
<keyword evidence="6" id="KW-0833">Ubl conjugation pathway</keyword>
<dbReference type="PROSITE" id="PS00028">
    <property type="entry name" value="ZINC_FINGER_C2H2_1"/>
    <property type="match status" value="1"/>
</dbReference>
<dbReference type="Pfam" id="PF24471">
    <property type="entry name" value="KH_DEAH11"/>
    <property type="match status" value="1"/>
</dbReference>
<dbReference type="SMART" id="SM00647">
    <property type="entry name" value="IBR"/>
    <property type="match status" value="1"/>
</dbReference>
<dbReference type="SUPFAM" id="SSF57850">
    <property type="entry name" value="RING/U-box"/>
    <property type="match status" value="2"/>
</dbReference>
<evidence type="ECO:0000256" key="1">
    <source>
        <dbReference type="ARBA" id="ARBA00004906"/>
    </source>
</evidence>
<evidence type="ECO:0000256" key="4">
    <source>
        <dbReference type="ARBA" id="ARBA00022737"/>
    </source>
</evidence>
<evidence type="ECO:0000256" key="7">
    <source>
        <dbReference type="ARBA" id="ARBA00022833"/>
    </source>
</evidence>
<evidence type="ECO:0000256" key="3">
    <source>
        <dbReference type="ARBA" id="ARBA00022723"/>
    </source>
</evidence>
<dbReference type="Pfam" id="PF01485">
    <property type="entry name" value="IBR"/>
    <property type="match status" value="1"/>
</dbReference>
<gene>
    <name evidence="9" type="ORF">M569_17540</name>
</gene>
<dbReference type="InterPro" id="IPR056247">
    <property type="entry name" value="KH_DEAH11/12_2nd"/>
</dbReference>
<dbReference type="PROSITE" id="PS00518">
    <property type="entry name" value="ZF_RING_1"/>
    <property type="match status" value="1"/>
</dbReference>
<feature type="domain" description="RING-type" evidence="8">
    <location>
        <begin position="191"/>
        <end position="404"/>
    </location>
</feature>
<keyword evidence="2" id="KW-0808">Transferase</keyword>
<dbReference type="GO" id="GO:0008270">
    <property type="term" value="F:zinc ion binding"/>
    <property type="evidence" value="ECO:0007669"/>
    <property type="project" value="UniProtKB-KW"/>
</dbReference>
<dbReference type="GO" id="GO:0097039">
    <property type="term" value="P:protein linear polyubiquitination"/>
    <property type="evidence" value="ECO:0007669"/>
    <property type="project" value="TreeGrafter"/>
</dbReference>
<dbReference type="InterPro" id="IPR017907">
    <property type="entry name" value="Znf_RING_CS"/>
</dbReference>
<keyword evidence="3" id="KW-0479">Metal-binding</keyword>
<dbReference type="InterPro" id="IPR044066">
    <property type="entry name" value="TRIAD_supradom"/>
</dbReference>
<dbReference type="GO" id="GO:0000151">
    <property type="term" value="C:ubiquitin ligase complex"/>
    <property type="evidence" value="ECO:0007669"/>
    <property type="project" value="TreeGrafter"/>
</dbReference>
<dbReference type="UniPathway" id="UPA00143"/>
<keyword evidence="4" id="KW-0677">Repeat</keyword>
<dbReference type="FunFam" id="1.20.120.1750:FF:000020">
    <property type="entry name" value="ATP-dependent RNA helicase DEAH12 chloroplastic"/>
    <property type="match status" value="1"/>
</dbReference>
<dbReference type="Pfam" id="PF24638">
    <property type="entry name" value="KH_DEAH11_1st"/>
    <property type="match status" value="1"/>
</dbReference>
<protein>
    <recommendedName>
        <fullName evidence="8">RING-type domain-containing protein</fullName>
    </recommendedName>
</protein>
<evidence type="ECO:0000313" key="10">
    <source>
        <dbReference type="Proteomes" id="UP000015453"/>
    </source>
</evidence>
<dbReference type="CDD" id="cd00105">
    <property type="entry name" value="KH-I"/>
    <property type="match status" value="1"/>
</dbReference>
<dbReference type="EMBL" id="AUSU01010409">
    <property type="protein sequence ID" value="EPS57279.1"/>
    <property type="molecule type" value="Genomic_DNA"/>
</dbReference>
<dbReference type="OrthoDB" id="1691164at2759"/>
<dbReference type="GO" id="GO:0043161">
    <property type="term" value="P:proteasome-mediated ubiquitin-dependent protein catabolic process"/>
    <property type="evidence" value="ECO:0007669"/>
    <property type="project" value="TreeGrafter"/>
</dbReference>
<dbReference type="Gene3D" id="1.20.120.1750">
    <property type="match status" value="1"/>
</dbReference>
<dbReference type="Gene3D" id="3.30.40.10">
    <property type="entry name" value="Zinc/RING finger domain, C3HC4 (zinc finger)"/>
    <property type="match status" value="1"/>
</dbReference>
<keyword evidence="7" id="KW-0862">Zinc</keyword>
<dbReference type="InterPro" id="IPR013087">
    <property type="entry name" value="Znf_C2H2_type"/>
</dbReference>
<feature type="non-terminal residue" evidence="9">
    <location>
        <position position="404"/>
    </location>
</feature>
<keyword evidence="5" id="KW-0863">Zinc-finger</keyword>
<evidence type="ECO:0000313" key="9">
    <source>
        <dbReference type="EMBL" id="EPS57279.1"/>
    </source>
</evidence>
<dbReference type="InterPro" id="IPR013083">
    <property type="entry name" value="Znf_RING/FYVE/PHD"/>
</dbReference>
<feature type="non-terminal residue" evidence="9">
    <location>
        <position position="1"/>
    </location>
</feature>
<keyword evidence="10" id="KW-1185">Reference proteome</keyword>
<dbReference type="PROSITE" id="PS51873">
    <property type="entry name" value="TRIAD"/>
    <property type="match status" value="1"/>
</dbReference>
<dbReference type="GO" id="GO:0043130">
    <property type="term" value="F:ubiquitin binding"/>
    <property type="evidence" value="ECO:0007669"/>
    <property type="project" value="TreeGrafter"/>
</dbReference>
<comment type="caution">
    <text evidence="9">The sequence shown here is derived from an EMBL/GenBank/DDBJ whole genome shotgun (WGS) entry which is preliminary data.</text>
</comment>
<organism evidence="9 10">
    <name type="scientific">Genlisea aurea</name>
    <dbReference type="NCBI Taxonomy" id="192259"/>
    <lineage>
        <taxon>Eukaryota</taxon>
        <taxon>Viridiplantae</taxon>
        <taxon>Streptophyta</taxon>
        <taxon>Embryophyta</taxon>
        <taxon>Tracheophyta</taxon>
        <taxon>Spermatophyta</taxon>
        <taxon>Magnoliopsida</taxon>
        <taxon>eudicotyledons</taxon>
        <taxon>Gunneridae</taxon>
        <taxon>Pentapetalae</taxon>
        <taxon>asterids</taxon>
        <taxon>lamiids</taxon>
        <taxon>Lamiales</taxon>
        <taxon>Lentibulariaceae</taxon>
        <taxon>Genlisea</taxon>
    </lineage>
</organism>